<evidence type="ECO:0000313" key="2">
    <source>
        <dbReference type="Proteomes" id="UP000238493"/>
    </source>
</evidence>
<name>A0A2S7IUC6_9HYPH</name>
<sequence length="68" mass="7320">MPTKELIEKAEVRFMPIHSGDGYGYGGGSVLCIGRFAIPFGEHPDAANLALEIARRWNSASALGEQSE</sequence>
<protein>
    <submittedName>
        <fullName evidence="1">Uncharacterized protein</fullName>
    </submittedName>
</protein>
<comment type="caution">
    <text evidence="1">The sequence shown here is derived from an EMBL/GenBank/DDBJ whole genome shotgun (WGS) entry which is preliminary data.</text>
</comment>
<organism evidence="1 2">
    <name type="scientific">Brucella oryzae</name>
    <dbReference type="NCBI Taxonomy" id="335286"/>
    <lineage>
        <taxon>Bacteria</taxon>
        <taxon>Pseudomonadati</taxon>
        <taxon>Pseudomonadota</taxon>
        <taxon>Alphaproteobacteria</taxon>
        <taxon>Hyphomicrobiales</taxon>
        <taxon>Brucellaceae</taxon>
        <taxon>Brucella/Ochrobactrum group</taxon>
        <taxon>Brucella</taxon>
    </lineage>
</organism>
<gene>
    <name evidence="1" type="ORF">C3731_21145</name>
</gene>
<dbReference type="AlphaFoldDB" id="A0A2S7IUC6"/>
<evidence type="ECO:0000313" key="1">
    <source>
        <dbReference type="EMBL" id="PQA71599.1"/>
    </source>
</evidence>
<reference evidence="1 2" key="1">
    <citation type="submission" date="2018-02" db="EMBL/GenBank/DDBJ databases">
        <title>Draft genome sequence of Ochrobactrum oryzae found in Brazil.</title>
        <authorList>
            <person name="Cerdeira L."/>
            <person name="Andrade F."/>
            <person name="Zacariotto T."/>
            <person name="Barbosa B."/>
            <person name="Santos S."/>
            <person name="Cassetari V."/>
            <person name="Lincopan N."/>
        </authorList>
    </citation>
    <scope>NUCLEOTIDE SEQUENCE [LARGE SCALE GENOMIC DNA]</scope>
    <source>
        <strain evidence="1 2">OA447</strain>
    </source>
</reference>
<dbReference type="Proteomes" id="UP000238493">
    <property type="component" value="Unassembled WGS sequence"/>
</dbReference>
<dbReference type="EMBL" id="PTRC01000060">
    <property type="protein sequence ID" value="PQA71599.1"/>
    <property type="molecule type" value="Genomic_DNA"/>
</dbReference>
<accession>A0A2S7IUC6</accession>
<keyword evidence="2" id="KW-1185">Reference proteome</keyword>
<proteinExistence type="predicted"/>
<dbReference type="RefSeq" id="WP_104757557.1">
    <property type="nucleotide sequence ID" value="NZ_PTRC01000060.1"/>
</dbReference>